<protein>
    <submittedName>
        <fullName evidence="2">Uncharacterized protein LOC105033772</fullName>
    </submittedName>
</protein>
<organism evidence="1 2">
    <name type="scientific">Elaeis guineensis var. tenera</name>
    <name type="common">Oil palm</name>
    <dbReference type="NCBI Taxonomy" id="51953"/>
    <lineage>
        <taxon>Eukaryota</taxon>
        <taxon>Viridiplantae</taxon>
        <taxon>Streptophyta</taxon>
        <taxon>Embryophyta</taxon>
        <taxon>Tracheophyta</taxon>
        <taxon>Spermatophyta</taxon>
        <taxon>Magnoliopsida</taxon>
        <taxon>Liliopsida</taxon>
        <taxon>Arecaceae</taxon>
        <taxon>Arecoideae</taxon>
        <taxon>Cocoseae</taxon>
        <taxon>Elaeidinae</taxon>
        <taxon>Elaeis</taxon>
    </lineage>
</organism>
<sequence length="111" mass="12659">MAGDDGGAVEMGSHYNLQMVWRGYGRKSALTVGLREWSNFPKLRPFQRLASLIRFWGSIAQNLVHHGEKLCFRCFEEASAKRLPPQTLDAEFQEHGGSFDYLQSVREIKSL</sequence>
<keyword evidence="1" id="KW-1185">Reference proteome</keyword>
<dbReference type="AlphaFoldDB" id="A0A6I9QCA6"/>
<evidence type="ECO:0000313" key="1">
    <source>
        <dbReference type="Proteomes" id="UP000504607"/>
    </source>
</evidence>
<dbReference type="RefSeq" id="XP_010906989.1">
    <property type="nucleotide sequence ID" value="XM_010908687.3"/>
</dbReference>
<evidence type="ECO:0000313" key="2">
    <source>
        <dbReference type="RefSeq" id="XP_010906989.1"/>
    </source>
</evidence>
<accession>A0A6I9QCA6</accession>
<gene>
    <name evidence="2" type="primary">LOC105033772</name>
</gene>
<reference evidence="2" key="1">
    <citation type="submission" date="2025-08" db="UniProtKB">
        <authorList>
            <consortium name="RefSeq"/>
        </authorList>
    </citation>
    <scope>IDENTIFICATION</scope>
</reference>
<name>A0A6I9QCA6_ELAGV</name>
<dbReference type="InParanoid" id="A0A6I9QCA6"/>
<dbReference type="Proteomes" id="UP000504607">
    <property type="component" value="Unplaced"/>
</dbReference>
<proteinExistence type="predicted"/>